<reference evidence="1 2" key="1">
    <citation type="journal article" date="2018" name="New Phytol.">
        <title>Phylogenomics of Endogonaceae and evolution of mycorrhizas within Mucoromycota.</title>
        <authorList>
            <person name="Chang Y."/>
            <person name="Desiro A."/>
            <person name="Na H."/>
            <person name="Sandor L."/>
            <person name="Lipzen A."/>
            <person name="Clum A."/>
            <person name="Barry K."/>
            <person name="Grigoriev I.V."/>
            <person name="Martin F.M."/>
            <person name="Stajich J.E."/>
            <person name="Smith M.E."/>
            <person name="Bonito G."/>
            <person name="Spatafora J.W."/>
        </authorList>
    </citation>
    <scope>NUCLEOTIDE SEQUENCE [LARGE SCALE GENOMIC DNA]</scope>
    <source>
        <strain evidence="1 2">GMNB39</strain>
    </source>
</reference>
<dbReference type="AlphaFoldDB" id="A0A433A2D1"/>
<gene>
    <name evidence="1" type="ORF">BC936DRAFT_141366</name>
</gene>
<evidence type="ECO:0000313" key="1">
    <source>
        <dbReference type="EMBL" id="RUO96845.1"/>
    </source>
</evidence>
<evidence type="ECO:0000313" key="2">
    <source>
        <dbReference type="Proteomes" id="UP000268093"/>
    </source>
</evidence>
<protein>
    <submittedName>
        <fullName evidence="1">Uncharacterized protein</fullName>
    </submittedName>
</protein>
<comment type="caution">
    <text evidence="1">The sequence shown here is derived from an EMBL/GenBank/DDBJ whole genome shotgun (WGS) entry which is preliminary data.</text>
</comment>
<organism evidence="1 2">
    <name type="scientific">Jimgerdemannia flammicorona</name>
    <dbReference type="NCBI Taxonomy" id="994334"/>
    <lineage>
        <taxon>Eukaryota</taxon>
        <taxon>Fungi</taxon>
        <taxon>Fungi incertae sedis</taxon>
        <taxon>Mucoromycota</taxon>
        <taxon>Mucoromycotina</taxon>
        <taxon>Endogonomycetes</taxon>
        <taxon>Endogonales</taxon>
        <taxon>Endogonaceae</taxon>
        <taxon>Jimgerdemannia</taxon>
    </lineage>
</organism>
<proteinExistence type="predicted"/>
<dbReference type="EMBL" id="RBNI01019458">
    <property type="protein sequence ID" value="RUO96845.1"/>
    <property type="molecule type" value="Genomic_DNA"/>
</dbReference>
<sequence length="187" mass="20361">MVDVVAVELAPRPGRRHLRAEADYHGKIILIKALCRGHEMTEDFLRVGGDVLLEEGAKIIDRITRPIGSGTVRGRCMSTLEALLAVFVVDGSFIRVAEHLICLPKLFEVLVGEILVVGVTVGVPLQGLSLVSLLYIVYVCVPQHVQGCVVVFAHFCCRSEEKLKASVPSLAIIVVHDVIDPFPVTCN</sequence>
<keyword evidence="2" id="KW-1185">Reference proteome</keyword>
<dbReference type="Proteomes" id="UP000268093">
    <property type="component" value="Unassembled WGS sequence"/>
</dbReference>
<accession>A0A433A2D1</accession>
<name>A0A433A2D1_9FUNG</name>